<sequence>VGRRGAREAGAQRTFVVMRHLRYGMRHPEDAWQYFDLKGVGGDRKAALSASPASGGRRVRVASEPQGEEAASQRVYWDSEFLQLLGGRKIPLTPATTRR</sequence>
<feature type="region of interest" description="Disordered" evidence="1">
    <location>
        <begin position="45"/>
        <end position="65"/>
    </location>
</feature>
<evidence type="ECO:0000313" key="3">
    <source>
        <dbReference type="Proteomes" id="UP001189429"/>
    </source>
</evidence>
<comment type="caution">
    <text evidence="2">The sequence shown here is derived from an EMBL/GenBank/DDBJ whole genome shotgun (WGS) entry which is preliminary data.</text>
</comment>
<feature type="non-terminal residue" evidence="2">
    <location>
        <position position="1"/>
    </location>
</feature>
<evidence type="ECO:0000256" key="1">
    <source>
        <dbReference type="SAM" id="MobiDB-lite"/>
    </source>
</evidence>
<reference evidence="2" key="1">
    <citation type="submission" date="2023-10" db="EMBL/GenBank/DDBJ databases">
        <authorList>
            <person name="Chen Y."/>
            <person name="Shah S."/>
            <person name="Dougan E. K."/>
            <person name="Thang M."/>
            <person name="Chan C."/>
        </authorList>
    </citation>
    <scope>NUCLEOTIDE SEQUENCE [LARGE SCALE GENOMIC DNA]</scope>
</reference>
<name>A0ABN9S7C7_9DINO</name>
<organism evidence="2 3">
    <name type="scientific">Prorocentrum cordatum</name>
    <dbReference type="NCBI Taxonomy" id="2364126"/>
    <lineage>
        <taxon>Eukaryota</taxon>
        <taxon>Sar</taxon>
        <taxon>Alveolata</taxon>
        <taxon>Dinophyceae</taxon>
        <taxon>Prorocentrales</taxon>
        <taxon>Prorocentraceae</taxon>
        <taxon>Prorocentrum</taxon>
    </lineage>
</organism>
<evidence type="ECO:0000313" key="2">
    <source>
        <dbReference type="EMBL" id="CAK0827780.1"/>
    </source>
</evidence>
<dbReference type="Proteomes" id="UP001189429">
    <property type="component" value="Unassembled WGS sequence"/>
</dbReference>
<dbReference type="EMBL" id="CAUYUJ010009827">
    <property type="protein sequence ID" value="CAK0827780.1"/>
    <property type="molecule type" value="Genomic_DNA"/>
</dbReference>
<keyword evidence="3" id="KW-1185">Reference proteome</keyword>
<protein>
    <submittedName>
        <fullName evidence="2">Uncharacterized protein</fullName>
    </submittedName>
</protein>
<gene>
    <name evidence="2" type="ORF">PCOR1329_LOCUS27227</name>
</gene>
<accession>A0ABN9S7C7</accession>
<proteinExistence type="predicted"/>